<dbReference type="EMBL" id="OBEL01000011">
    <property type="protein sequence ID" value="SNZ21730.1"/>
    <property type="molecule type" value="Genomic_DNA"/>
</dbReference>
<keyword evidence="2" id="KW-1185">Reference proteome</keyword>
<evidence type="ECO:0000313" key="2">
    <source>
        <dbReference type="Proteomes" id="UP000219439"/>
    </source>
</evidence>
<reference evidence="1 2" key="1">
    <citation type="submission" date="2017-09" db="EMBL/GenBank/DDBJ databases">
        <authorList>
            <person name="Ehlers B."/>
            <person name="Leendertz F.H."/>
        </authorList>
    </citation>
    <scope>NUCLEOTIDE SEQUENCE [LARGE SCALE GENOMIC DNA]</scope>
    <source>
        <strain evidence="1 2">DSM 18289</strain>
    </source>
</reference>
<name>A0A285PJ22_9HYPH</name>
<evidence type="ECO:0000313" key="1">
    <source>
        <dbReference type="EMBL" id="SNZ21730.1"/>
    </source>
</evidence>
<dbReference type="AlphaFoldDB" id="A0A285PJ22"/>
<sequence length="156" mass="17564">MPTTTNADRHRVNLHPQEDPILCLIEFWEEGSDYYVRAVVDTDDYTYEGNVYTRSQIDVLLPKSSGQQSSAALEASNINRVPGQLVLSAERRVNVRFIVVNTELDTTLIDTKTHFFAQTKTVTVETVAFELSSKLDLAEPVQSKAVTKSEFPALWL</sequence>
<protein>
    <submittedName>
        <fullName evidence="1">Uncharacterized protein</fullName>
    </submittedName>
</protein>
<organism evidence="1 2">
    <name type="scientific">Cohaesibacter gelatinilyticus</name>
    <dbReference type="NCBI Taxonomy" id="372072"/>
    <lineage>
        <taxon>Bacteria</taxon>
        <taxon>Pseudomonadati</taxon>
        <taxon>Pseudomonadota</taxon>
        <taxon>Alphaproteobacteria</taxon>
        <taxon>Hyphomicrobiales</taxon>
        <taxon>Cohaesibacteraceae</taxon>
    </lineage>
</organism>
<dbReference type="Proteomes" id="UP000219439">
    <property type="component" value="Unassembled WGS sequence"/>
</dbReference>
<dbReference type="RefSeq" id="WP_097156104.1">
    <property type="nucleotide sequence ID" value="NZ_OBEL01000011.1"/>
</dbReference>
<gene>
    <name evidence="1" type="ORF">SAMN06265368_4855</name>
</gene>
<proteinExistence type="predicted"/>
<accession>A0A285PJ22</accession>